<organism evidence="1 2">
    <name type="scientific">Armillaria ostoyae</name>
    <name type="common">Armillaria root rot fungus</name>
    <dbReference type="NCBI Taxonomy" id="47428"/>
    <lineage>
        <taxon>Eukaryota</taxon>
        <taxon>Fungi</taxon>
        <taxon>Dikarya</taxon>
        <taxon>Basidiomycota</taxon>
        <taxon>Agaricomycotina</taxon>
        <taxon>Agaricomycetes</taxon>
        <taxon>Agaricomycetidae</taxon>
        <taxon>Agaricales</taxon>
        <taxon>Marasmiineae</taxon>
        <taxon>Physalacriaceae</taxon>
        <taxon>Armillaria</taxon>
    </lineage>
</organism>
<dbReference type="Proteomes" id="UP000219338">
    <property type="component" value="Unassembled WGS sequence"/>
</dbReference>
<proteinExistence type="predicted"/>
<evidence type="ECO:0000313" key="1">
    <source>
        <dbReference type="EMBL" id="SJL16877.1"/>
    </source>
</evidence>
<gene>
    <name evidence="1" type="ORF">ARMOST_20407</name>
</gene>
<evidence type="ECO:0000313" key="2">
    <source>
        <dbReference type="Proteomes" id="UP000219338"/>
    </source>
</evidence>
<name>A0A284S787_ARMOS</name>
<sequence>MAMACFHAIDRGLEYKSHSGNPAPVHPAWSRIRAWSLHFIFLCMSNDNSESSLGSRFNLTDIMTTMAACLRNFFEFKKSYYRIVSASISFRDRKYLAYLSQGMIVAHKDKVSYLISDFMKKFSVTTQASLAIQADFHSNPLFPDFSIKRIADIVREVGEIKPLFIEVHLRPHDSWGLVRIFAPGGVDQFHIFPPQWIISSS</sequence>
<reference evidence="2" key="1">
    <citation type="journal article" date="2017" name="Nat. Ecol. Evol.">
        <title>Genome expansion and lineage-specific genetic innovations in the forest pathogenic fungi Armillaria.</title>
        <authorList>
            <person name="Sipos G."/>
            <person name="Prasanna A.N."/>
            <person name="Walter M.C."/>
            <person name="O'Connor E."/>
            <person name="Balint B."/>
            <person name="Krizsan K."/>
            <person name="Kiss B."/>
            <person name="Hess J."/>
            <person name="Varga T."/>
            <person name="Slot J."/>
            <person name="Riley R."/>
            <person name="Boka B."/>
            <person name="Rigling D."/>
            <person name="Barry K."/>
            <person name="Lee J."/>
            <person name="Mihaltcheva S."/>
            <person name="LaButti K."/>
            <person name="Lipzen A."/>
            <person name="Waldron R."/>
            <person name="Moloney N.M."/>
            <person name="Sperisen C."/>
            <person name="Kredics L."/>
            <person name="Vagvoelgyi C."/>
            <person name="Patrignani A."/>
            <person name="Fitzpatrick D."/>
            <person name="Nagy I."/>
            <person name="Doyle S."/>
            <person name="Anderson J.B."/>
            <person name="Grigoriev I.V."/>
            <person name="Gueldener U."/>
            <person name="Muensterkoetter M."/>
            <person name="Nagy L.G."/>
        </authorList>
    </citation>
    <scope>NUCLEOTIDE SEQUENCE [LARGE SCALE GENOMIC DNA]</scope>
    <source>
        <strain evidence="2">C18/9</strain>
    </source>
</reference>
<protein>
    <submittedName>
        <fullName evidence="1">Uncharacterized protein</fullName>
    </submittedName>
</protein>
<keyword evidence="2" id="KW-1185">Reference proteome</keyword>
<dbReference type="AlphaFoldDB" id="A0A284S787"/>
<dbReference type="EMBL" id="FUEG01000038">
    <property type="protein sequence ID" value="SJL16877.1"/>
    <property type="molecule type" value="Genomic_DNA"/>
</dbReference>
<accession>A0A284S787</accession>